<keyword evidence="3" id="KW-1185">Reference proteome</keyword>
<evidence type="ECO:0000256" key="1">
    <source>
        <dbReference type="SAM" id="MobiDB-lite"/>
    </source>
</evidence>
<dbReference type="Proteomes" id="UP000296049">
    <property type="component" value="Unassembled WGS sequence"/>
</dbReference>
<organism evidence="2 3">
    <name type="scientific">Anas platyrhynchos</name>
    <name type="common">Mallard</name>
    <name type="synonym">Anas boschas</name>
    <dbReference type="NCBI Taxonomy" id="8839"/>
    <lineage>
        <taxon>Eukaryota</taxon>
        <taxon>Metazoa</taxon>
        <taxon>Chordata</taxon>
        <taxon>Craniata</taxon>
        <taxon>Vertebrata</taxon>
        <taxon>Euteleostomi</taxon>
        <taxon>Archelosauria</taxon>
        <taxon>Archosauria</taxon>
        <taxon>Dinosauria</taxon>
        <taxon>Saurischia</taxon>
        <taxon>Theropoda</taxon>
        <taxon>Coelurosauria</taxon>
        <taxon>Aves</taxon>
        <taxon>Neognathae</taxon>
        <taxon>Galloanserae</taxon>
        <taxon>Anseriformes</taxon>
        <taxon>Anatidae</taxon>
        <taxon>Anatinae</taxon>
        <taxon>Anas</taxon>
    </lineage>
</organism>
<dbReference type="AlphaFoldDB" id="R0LVR7"/>
<feature type="region of interest" description="Disordered" evidence="1">
    <location>
        <begin position="270"/>
        <end position="289"/>
    </location>
</feature>
<protein>
    <submittedName>
        <fullName evidence="2">Uncharacterized protein</fullName>
    </submittedName>
</protein>
<evidence type="ECO:0000313" key="2">
    <source>
        <dbReference type="EMBL" id="EOB05850.1"/>
    </source>
</evidence>
<gene>
    <name evidence="2" type="ORF">Anapl_01195</name>
</gene>
<accession>R0LVR7</accession>
<evidence type="ECO:0000313" key="3">
    <source>
        <dbReference type="Proteomes" id="UP000296049"/>
    </source>
</evidence>
<proteinExistence type="predicted"/>
<dbReference type="EMBL" id="KB742659">
    <property type="protein sequence ID" value="EOB05850.1"/>
    <property type="molecule type" value="Genomic_DNA"/>
</dbReference>
<sequence length="307" mass="33402">MTFKKYVPLRTSDFGASPNLLSLHKAPTRAHPACQQALDILAESALEEAQISVVTRNITSSECDSSEHLPKTCVSGSLQLNPVGAVAWRTITQQQNVERLIRIWEPYRVDTMYEKRSTLDDTKCDIHKAPELINEDEELLSTSPSHEDHLLSEHGTSRKSCVTASTGCVTQGGTQKHATGKPYTEDSDVTTNALKRVTGFRAVFTLYGSRRCMEPDDHEVQMKRLQVPDGLCFPHPVISTAVHTDTGTCLARPARSEGNVYCLSPLKKTGTAHGGNTRARAEENPASANSGLVSNLLSAHGLGLGKP</sequence>
<reference evidence="3" key="1">
    <citation type="journal article" date="2013" name="Nat. Genet.">
        <title>The duck genome and transcriptome provide insight into an avian influenza virus reservoir species.</title>
        <authorList>
            <person name="Huang Y."/>
            <person name="Li Y."/>
            <person name="Burt D.W."/>
            <person name="Chen H."/>
            <person name="Zhang Y."/>
            <person name="Qian W."/>
            <person name="Kim H."/>
            <person name="Gan S."/>
            <person name="Zhao Y."/>
            <person name="Li J."/>
            <person name="Yi K."/>
            <person name="Feng H."/>
            <person name="Zhu P."/>
            <person name="Li B."/>
            <person name="Liu Q."/>
            <person name="Fairley S."/>
            <person name="Magor K.E."/>
            <person name="Du Z."/>
            <person name="Hu X."/>
            <person name="Goodman L."/>
            <person name="Tafer H."/>
            <person name="Vignal A."/>
            <person name="Lee T."/>
            <person name="Kim K.W."/>
            <person name="Sheng Z."/>
            <person name="An Y."/>
            <person name="Searle S."/>
            <person name="Herrero J."/>
            <person name="Groenen M.A."/>
            <person name="Crooijmans R.P."/>
            <person name="Faraut T."/>
            <person name="Cai Q."/>
            <person name="Webster R.G."/>
            <person name="Aldridge J.R."/>
            <person name="Warren W.C."/>
            <person name="Bartschat S."/>
            <person name="Kehr S."/>
            <person name="Marz M."/>
            <person name="Stadler P.F."/>
            <person name="Smith J."/>
            <person name="Kraus R.H."/>
            <person name="Zhao Y."/>
            <person name="Ren L."/>
            <person name="Fei J."/>
            <person name="Morisson M."/>
            <person name="Kaiser P."/>
            <person name="Griffin D.K."/>
            <person name="Rao M."/>
            <person name="Pitel F."/>
            <person name="Wang J."/>
            <person name="Li N."/>
        </authorList>
    </citation>
    <scope>NUCLEOTIDE SEQUENCE [LARGE SCALE GENOMIC DNA]</scope>
</reference>
<name>R0LVR7_ANAPL</name>